<keyword evidence="10 15" id="KW-0234">DNA repair</keyword>
<dbReference type="Gene3D" id="2.40.50.140">
    <property type="entry name" value="Nucleic acid-binding proteins"/>
    <property type="match status" value="1"/>
</dbReference>
<dbReference type="SMART" id="SM00490">
    <property type="entry name" value="HELICc"/>
    <property type="match status" value="1"/>
</dbReference>
<dbReference type="AlphaFoldDB" id="A0A5D0MB25"/>
<evidence type="ECO:0000256" key="9">
    <source>
        <dbReference type="ARBA" id="ARBA00023172"/>
    </source>
</evidence>
<dbReference type="CDD" id="cd17992">
    <property type="entry name" value="DEXHc_RecG"/>
    <property type="match status" value="1"/>
</dbReference>
<comment type="catalytic activity">
    <reaction evidence="12 15">
        <text>Couples ATP hydrolysis with the unwinding of duplex DNA by translocating in the 3'-5' direction.</text>
        <dbReference type="EC" id="5.6.2.4"/>
    </reaction>
</comment>
<dbReference type="Pfam" id="PF00271">
    <property type="entry name" value="Helicase_C"/>
    <property type="match status" value="1"/>
</dbReference>
<evidence type="ECO:0000256" key="14">
    <source>
        <dbReference type="ARBA" id="ARBA00048988"/>
    </source>
</evidence>
<dbReference type="PROSITE" id="PS51192">
    <property type="entry name" value="HELICASE_ATP_BIND_1"/>
    <property type="match status" value="1"/>
</dbReference>
<dbReference type="InterPro" id="IPR004609">
    <property type="entry name" value="ATP-dep_DNA_helicase_RecG"/>
</dbReference>
<keyword evidence="5 15" id="KW-0378">Hydrolase</keyword>
<dbReference type="InterPro" id="IPR047112">
    <property type="entry name" value="RecG/Mfd"/>
</dbReference>
<feature type="domain" description="Helicase ATP-binding" evidence="16">
    <location>
        <begin position="292"/>
        <end position="453"/>
    </location>
</feature>
<keyword evidence="8" id="KW-0238">DNA-binding</keyword>
<dbReference type="GO" id="GO:0006310">
    <property type="term" value="P:DNA recombination"/>
    <property type="evidence" value="ECO:0007669"/>
    <property type="project" value="UniProtKB-UniRule"/>
</dbReference>
<dbReference type="GO" id="GO:0043138">
    <property type="term" value="F:3'-5' DNA helicase activity"/>
    <property type="evidence" value="ECO:0007669"/>
    <property type="project" value="UniProtKB-EC"/>
</dbReference>
<dbReference type="EMBL" id="VSIX01000065">
    <property type="protein sequence ID" value="TYB30927.1"/>
    <property type="molecule type" value="Genomic_DNA"/>
</dbReference>
<dbReference type="Proteomes" id="UP000324143">
    <property type="component" value="Unassembled WGS sequence"/>
</dbReference>
<dbReference type="GO" id="GO:0016887">
    <property type="term" value="F:ATP hydrolysis activity"/>
    <property type="evidence" value="ECO:0007669"/>
    <property type="project" value="RHEA"/>
</dbReference>
<sequence>MASGNASIQNSKRCMKIFDELKEKNVQYVKGVGPKNSKKLQRLDIDSVLDLLFYIPYEYEDRRNIKKTTEAEIGQSQSFIVQIGNISSYRTRSGKKIYSVFAYDNYGSITLTWFNNPKYLFKKLDDDKYYFVFGEVKVYGRELQIVHPEIVEYEKGLKQIKSLLPIYHLTEGLTQNYMRKIVRKAFDKYLKYVEDPFPESFTEKHQLMDLKKAIKNIHFPKNNELKQKSRKRIIFGEFLAFNYIMEKRKALRKKVKKEPYTVDKEKKQKFVNNLPFELTKAQKKVIREMEKDLTGKNVMYRLLQGDVGSGKTVVAAYLIYIAFYNNKQSAFMAPTTILVNQHYENIKKYLQPLGVKIGLLTGSVSEKKKKEIVSAVKNGTIDLLIGTHALIYDRVEFNELDLVLIDEQHKFGVKQRKDLKNKGENPHYLIMTATPIPRSTALVYYGDTEISIIDEMPEGRKEIKTGIRYEKDRIKMYEFLKKEINKNNQIYVVYPLIEENDELDLKSAESMYKEFVEYFGEEEVALLHGRMKDDKKRKIMTKFSNNEISILVSTTVIEVGVDSPNATVLVVEHPERFGLAQLHQLRGRVGRSDKQSYCILFISSKINEETFERLKKFSQTSDGFKIAKMDLKARGSGKLLGKMQHGALDFKIGNVIENRKLFLKTKKIAQKMIKNSKKYWNYAKYCSIYFPRYNREIDADHR</sequence>
<proteinExistence type="inferred from homology"/>
<dbReference type="InterPro" id="IPR045562">
    <property type="entry name" value="RecG_dom3_C"/>
</dbReference>
<keyword evidence="6 15" id="KW-0347">Helicase</keyword>
<dbReference type="CDD" id="cd04488">
    <property type="entry name" value="RecG_wedge_OBF"/>
    <property type="match status" value="1"/>
</dbReference>
<comment type="caution">
    <text evidence="18">The sequence shown here is derived from an EMBL/GenBank/DDBJ whole genome shotgun (WGS) entry which is preliminary data.</text>
</comment>
<dbReference type="SMART" id="SM00487">
    <property type="entry name" value="DEXDc"/>
    <property type="match status" value="1"/>
</dbReference>
<evidence type="ECO:0000256" key="7">
    <source>
        <dbReference type="ARBA" id="ARBA00022840"/>
    </source>
</evidence>
<comment type="similarity">
    <text evidence="1 15">Belongs to the helicase family. RecG subfamily.</text>
</comment>
<protein>
    <recommendedName>
        <fullName evidence="2 15">ATP-dependent DNA helicase RecG</fullName>
        <ecNumber evidence="13 15">5.6.2.4</ecNumber>
    </recommendedName>
</protein>
<keyword evidence="9 15" id="KW-0233">DNA recombination</keyword>
<feature type="domain" description="Helicase C-terminal" evidence="17">
    <location>
        <begin position="472"/>
        <end position="637"/>
    </location>
</feature>
<dbReference type="InterPro" id="IPR033454">
    <property type="entry name" value="RecG_wedge"/>
</dbReference>
<dbReference type="EC" id="5.6.2.4" evidence="13 15"/>
<dbReference type="PANTHER" id="PTHR47964">
    <property type="entry name" value="ATP-DEPENDENT DNA HELICASE HOMOLOG RECG, CHLOROPLASTIC"/>
    <property type="match status" value="1"/>
</dbReference>
<comment type="catalytic activity">
    <reaction evidence="14 15">
        <text>ATP + H2O = ADP + phosphate + H(+)</text>
        <dbReference type="Rhea" id="RHEA:13065"/>
        <dbReference type="ChEBI" id="CHEBI:15377"/>
        <dbReference type="ChEBI" id="CHEBI:15378"/>
        <dbReference type="ChEBI" id="CHEBI:30616"/>
        <dbReference type="ChEBI" id="CHEBI:43474"/>
        <dbReference type="ChEBI" id="CHEBI:456216"/>
        <dbReference type="EC" id="5.6.2.4"/>
    </reaction>
</comment>
<keyword evidence="3 15" id="KW-0547">Nucleotide-binding</keyword>
<evidence type="ECO:0000256" key="10">
    <source>
        <dbReference type="ARBA" id="ARBA00023204"/>
    </source>
</evidence>
<evidence type="ECO:0000256" key="8">
    <source>
        <dbReference type="ARBA" id="ARBA00023125"/>
    </source>
</evidence>
<evidence type="ECO:0000256" key="4">
    <source>
        <dbReference type="ARBA" id="ARBA00022763"/>
    </source>
</evidence>
<dbReference type="NCBIfam" id="NF008165">
    <property type="entry name" value="PRK10917.1-3"/>
    <property type="match status" value="1"/>
</dbReference>
<reference evidence="18" key="1">
    <citation type="submission" date="2019-08" db="EMBL/GenBank/DDBJ databases">
        <title>Genomic characterization of a novel candidate phylum (ARYD3) from a high temperature, high salinity tertiary oil reservoir in north central Oklahoma, USA.</title>
        <authorList>
            <person name="Youssef N.H."/>
            <person name="Yadav A."/>
            <person name="Elshahed M.S."/>
        </authorList>
    </citation>
    <scope>NUCLEOTIDE SEQUENCE [LARGE SCALE GENOMIC DNA]</scope>
    <source>
        <strain evidence="18">ARYD3</strain>
    </source>
</reference>
<dbReference type="Pfam" id="PF19833">
    <property type="entry name" value="RecG_dom3_C"/>
    <property type="match status" value="1"/>
</dbReference>
<keyword evidence="19" id="KW-1185">Reference proteome</keyword>
<dbReference type="Pfam" id="PF00270">
    <property type="entry name" value="DEAD"/>
    <property type="match status" value="1"/>
</dbReference>
<evidence type="ECO:0000256" key="12">
    <source>
        <dbReference type="ARBA" id="ARBA00034617"/>
    </source>
</evidence>
<dbReference type="PROSITE" id="PS51194">
    <property type="entry name" value="HELICASE_CTER"/>
    <property type="match status" value="1"/>
</dbReference>
<dbReference type="InterPro" id="IPR012340">
    <property type="entry name" value="NA-bd_OB-fold"/>
</dbReference>
<evidence type="ECO:0000256" key="3">
    <source>
        <dbReference type="ARBA" id="ARBA00022741"/>
    </source>
</evidence>
<gene>
    <name evidence="18" type="primary">recG</name>
    <name evidence="18" type="ORF">FXF47_07010</name>
</gene>
<accession>A0A5D0MB25</accession>
<dbReference type="NCBIfam" id="TIGR00643">
    <property type="entry name" value="recG"/>
    <property type="match status" value="1"/>
</dbReference>
<evidence type="ECO:0000313" key="18">
    <source>
        <dbReference type="EMBL" id="TYB30927.1"/>
    </source>
</evidence>
<keyword evidence="7 15" id="KW-0067">ATP-binding</keyword>
<dbReference type="InterPro" id="IPR014001">
    <property type="entry name" value="Helicase_ATP-bd"/>
</dbReference>
<dbReference type="Pfam" id="PF17191">
    <property type="entry name" value="RecG_wedge"/>
    <property type="match status" value="1"/>
</dbReference>
<evidence type="ECO:0000256" key="5">
    <source>
        <dbReference type="ARBA" id="ARBA00022801"/>
    </source>
</evidence>
<dbReference type="GO" id="GO:0006281">
    <property type="term" value="P:DNA repair"/>
    <property type="evidence" value="ECO:0007669"/>
    <property type="project" value="UniProtKB-UniRule"/>
</dbReference>
<comment type="function">
    <text evidence="15">Plays a critical role in recombination and DNA repair. Helps process Holliday junction intermediates to mature products by catalyzing branch migration. Has replication fork regression activity, unwinds stalled or blocked replication forks to make a HJ that can be resolved. Has a DNA unwinding activity characteristic of a DNA helicase with 3'-5' polarity.</text>
</comment>
<evidence type="ECO:0000313" key="19">
    <source>
        <dbReference type="Proteomes" id="UP000324143"/>
    </source>
</evidence>
<keyword evidence="11" id="KW-0413">Isomerase</keyword>
<dbReference type="GO" id="GO:0005524">
    <property type="term" value="F:ATP binding"/>
    <property type="evidence" value="ECO:0007669"/>
    <property type="project" value="UniProtKB-KW"/>
</dbReference>
<dbReference type="Gene3D" id="3.40.50.300">
    <property type="entry name" value="P-loop containing nucleotide triphosphate hydrolases"/>
    <property type="match status" value="2"/>
</dbReference>
<dbReference type="NCBIfam" id="NF008168">
    <property type="entry name" value="PRK10917.2-2"/>
    <property type="match status" value="1"/>
</dbReference>
<evidence type="ECO:0000256" key="11">
    <source>
        <dbReference type="ARBA" id="ARBA00023235"/>
    </source>
</evidence>
<evidence type="ECO:0000259" key="16">
    <source>
        <dbReference type="PROSITE" id="PS51192"/>
    </source>
</evidence>
<evidence type="ECO:0000256" key="1">
    <source>
        <dbReference type="ARBA" id="ARBA00007504"/>
    </source>
</evidence>
<dbReference type="InterPro" id="IPR001650">
    <property type="entry name" value="Helicase_C-like"/>
</dbReference>
<dbReference type="SUPFAM" id="SSF52540">
    <property type="entry name" value="P-loop containing nucleoside triphosphate hydrolases"/>
    <property type="match status" value="2"/>
</dbReference>
<dbReference type="SUPFAM" id="SSF50249">
    <property type="entry name" value="Nucleic acid-binding proteins"/>
    <property type="match status" value="1"/>
</dbReference>
<organism evidence="18 19">
    <name type="scientific">Candidatus Mcinerneyibacterium aminivorans</name>
    <dbReference type="NCBI Taxonomy" id="2703815"/>
    <lineage>
        <taxon>Bacteria</taxon>
        <taxon>Candidatus Macinerneyibacteriota</taxon>
        <taxon>Candidatus Mcinerneyibacteria</taxon>
        <taxon>Candidatus Mcinerneyibacteriales</taxon>
        <taxon>Candidatus Mcinerneyibacteriaceae</taxon>
        <taxon>Candidatus Mcinerneyibacterium</taxon>
    </lineage>
</organism>
<name>A0A5D0MB25_9BACT</name>
<evidence type="ECO:0000256" key="15">
    <source>
        <dbReference type="RuleBase" id="RU363016"/>
    </source>
</evidence>
<dbReference type="GO" id="GO:0003677">
    <property type="term" value="F:DNA binding"/>
    <property type="evidence" value="ECO:0007669"/>
    <property type="project" value="UniProtKB-KW"/>
</dbReference>
<evidence type="ECO:0000256" key="6">
    <source>
        <dbReference type="ARBA" id="ARBA00022806"/>
    </source>
</evidence>
<evidence type="ECO:0000256" key="2">
    <source>
        <dbReference type="ARBA" id="ARBA00017846"/>
    </source>
</evidence>
<evidence type="ECO:0000256" key="13">
    <source>
        <dbReference type="ARBA" id="ARBA00034808"/>
    </source>
</evidence>
<dbReference type="InterPro" id="IPR027417">
    <property type="entry name" value="P-loop_NTPase"/>
</dbReference>
<dbReference type="InterPro" id="IPR011545">
    <property type="entry name" value="DEAD/DEAH_box_helicase_dom"/>
</dbReference>
<dbReference type="PANTHER" id="PTHR47964:SF1">
    <property type="entry name" value="ATP-DEPENDENT DNA HELICASE HOMOLOG RECG, CHLOROPLASTIC"/>
    <property type="match status" value="1"/>
</dbReference>
<keyword evidence="4 15" id="KW-0227">DNA damage</keyword>
<evidence type="ECO:0000259" key="17">
    <source>
        <dbReference type="PROSITE" id="PS51194"/>
    </source>
</evidence>